<name>A0A4R2LJQ1_9FIRM</name>
<keyword evidence="2" id="KW-1185">Reference proteome</keyword>
<protein>
    <submittedName>
        <fullName evidence="1">Putative transposase/invertase (TIGR01784 family)</fullName>
    </submittedName>
</protein>
<dbReference type="Proteomes" id="UP000295711">
    <property type="component" value="Unassembled WGS sequence"/>
</dbReference>
<evidence type="ECO:0000313" key="1">
    <source>
        <dbReference type="EMBL" id="TCO86655.1"/>
    </source>
</evidence>
<dbReference type="EMBL" id="SLXA01000001">
    <property type="protein sequence ID" value="TCO86655.1"/>
    <property type="molecule type" value="Genomic_DNA"/>
</dbReference>
<dbReference type="AlphaFoldDB" id="A0A4R2LJQ1"/>
<accession>A0A4R2LJQ1</accession>
<comment type="caution">
    <text evidence="1">The sequence shown here is derived from an EMBL/GenBank/DDBJ whole genome shotgun (WGS) entry which is preliminary data.</text>
</comment>
<proteinExistence type="predicted"/>
<gene>
    <name evidence="1" type="ORF">EV212_101448</name>
</gene>
<organism evidence="1 2">
    <name type="scientific">Frisingicoccus caecimuris</name>
    <dbReference type="NCBI Taxonomy" id="1796636"/>
    <lineage>
        <taxon>Bacteria</taxon>
        <taxon>Bacillati</taxon>
        <taxon>Bacillota</taxon>
        <taxon>Clostridia</taxon>
        <taxon>Lachnospirales</taxon>
        <taxon>Lachnospiraceae</taxon>
        <taxon>Frisingicoccus</taxon>
    </lineage>
</organism>
<sequence length="149" mass="17562">MKNREKQKQMRKPLKDLTLLDRFLFDTAMSDPEISHNILSIIFSDREIPAIRISAVEQTEEPYYDSRAVRLDLLAIDEDDSVYDAEAQKENKGKRFLMRRSRLYQSAIDMNLLKPGDLDFGRMNDVYVIFIAPFDLFGEGKYMYTFRMT</sequence>
<reference evidence="1 2" key="1">
    <citation type="submission" date="2019-03" db="EMBL/GenBank/DDBJ databases">
        <title>Genomic Encyclopedia of Type Strains, Phase IV (KMG-IV): sequencing the most valuable type-strain genomes for metagenomic binning, comparative biology and taxonomic classification.</title>
        <authorList>
            <person name="Goeker M."/>
        </authorList>
    </citation>
    <scope>NUCLEOTIDE SEQUENCE [LARGE SCALE GENOMIC DNA]</scope>
    <source>
        <strain evidence="1 2">DSM 28559</strain>
    </source>
</reference>
<dbReference type="RefSeq" id="WP_132088192.1">
    <property type="nucleotide sequence ID" value="NZ_JANKAQ010000002.1"/>
</dbReference>
<evidence type="ECO:0000313" key="2">
    <source>
        <dbReference type="Proteomes" id="UP000295711"/>
    </source>
</evidence>
<dbReference type="OrthoDB" id="9775482at2"/>